<evidence type="ECO:0000313" key="2">
    <source>
        <dbReference type="EMBL" id="BAT28960.1"/>
    </source>
</evidence>
<accession>A0A0P0Z4S5</accession>
<name>A0A0P0Z4S5_9HYPH</name>
<reference evidence="2" key="1">
    <citation type="journal article" date="2015" name="Proc. Natl. Acad. Sci. U.S.A.">
        <title>Bacterial clade with the ribosomal RNA operon on a small plasmid rather than the chromosome.</title>
        <authorList>
            <person name="Anda M."/>
            <person name="Ohtsubo Y."/>
            <person name="Okubo T."/>
            <person name="Sugawara M."/>
            <person name="Nagata Y."/>
            <person name="Tsuda M."/>
            <person name="Minamisawa K."/>
            <person name="Mitsui H."/>
        </authorList>
    </citation>
    <scope>NUCLEOTIDE SEQUENCE</scope>
    <source>
        <strain evidence="2">JCM 14755</strain>
    </source>
</reference>
<organism evidence="2">
    <name type="scientific">Aureimonas frigidaquae</name>
    <dbReference type="NCBI Taxonomy" id="424757"/>
    <lineage>
        <taxon>Bacteria</taxon>
        <taxon>Pseudomonadati</taxon>
        <taxon>Pseudomonadota</taxon>
        <taxon>Alphaproteobacteria</taxon>
        <taxon>Hyphomicrobiales</taxon>
        <taxon>Aurantimonadaceae</taxon>
        <taxon>Aureimonas</taxon>
    </lineage>
</organism>
<protein>
    <submittedName>
        <fullName evidence="2">Uncharacterized protein</fullName>
    </submittedName>
</protein>
<proteinExistence type="predicted"/>
<evidence type="ECO:0000256" key="1">
    <source>
        <dbReference type="SAM" id="MobiDB-lite"/>
    </source>
</evidence>
<dbReference type="AlphaFoldDB" id="A0A0P0Z4S5"/>
<sequence>MPHCKRLRHGTDLQGLAPCPSQRVTQKGPRRAECSTRALTGRKEWQRQALTFSFSSVRSA</sequence>
<dbReference type="EMBL" id="LC066377">
    <property type="protein sequence ID" value="BAT28960.1"/>
    <property type="molecule type" value="Genomic_DNA"/>
</dbReference>
<feature type="region of interest" description="Disordered" evidence="1">
    <location>
        <begin position="1"/>
        <end position="32"/>
    </location>
</feature>